<evidence type="ECO:0000256" key="2">
    <source>
        <dbReference type="ARBA" id="ARBA00023008"/>
    </source>
</evidence>
<feature type="chain" id="PRO_5045809269" evidence="3">
    <location>
        <begin position="24"/>
        <end position="229"/>
    </location>
</feature>
<keyword evidence="2" id="KW-0186">Copper</keyword>
<dbReference type="InterPro" id="IPR036249">
    <property type="entry name" value="Thioredoxin-like_sf"/>
</dbReference>
<reference evidence="6" key="1">
    <citation type="journal article" date="2019" name="Int. J. Syst. Evol. Microbiol.">
        <title>The Global Catalogue of Microorganisms (GCM) 10K type strain sequencing project: providing services to taxonomists for standard genome sequencing and annotation.</title>
        <authorList>
            <consortium name="The Broad Institute Genomics Platform"/>
            <consortium name="The Broad Institute Genome Sequencing Center for Infectious Disease"/>
            <person name="Wu L."/>
            <person name="Ma J."/>
        </authorList>
    </citation>
    <scope>NUCLEOTIDE SEQUENCE [LARGE SCALE GENOMIC DNA]</scope>
    <source>
        <strain evidence="6">ICMP 19515</strain>
    </source>
</reference>
<dbReference type="EMBL" id="JBHRVD010000001">
    <property type="protein sequence ID" value="MFC3325033.1"/>
    <property type="molecule type" value="Genomic_DNA"/>
</dbReference>
<dbReference type="CDD" id="cd02968">
    <property type="entry name" value="SCO"/>
    <property type="match status" value="1"/>
</dbReference>
<feature type="domain" description="Thioredoxin" evidence="4">
    <location>
        <begin position="41"/>
        <end position="211"/>
    </location>
</feature>
<evidence type="ECO:0000256" key="1">
    <source>
        <dbReference type="ARBA" id="ARBA00010996"/>
    </source>
</evidence>
<name>A0ABV7MU51_9HYPH</name>
<sequence length="229" mass="25541">MRLLRGLVALTALISGFIHGAQAHSLDEVDAMLQGDEKYFQPIDKPAPDFNLHTADGRVMRMAELRGKVVVLHFIYTSCPDVCPLHAEKIAEVQAMVNATPMKDQVTFVTITTDPTRDTPDVMRDYGPAHGLDPVNWLSLTTTQGQPEDTTRKLAEAFGHKFTLTDDGYQMHGTVTHVIDKEGRWRANFHGLNFAPVSLVTLVNALTNNVERPHDEPEEGWLAKLKNLF</sequence>
<dbReference type="Proteomes" id="UP001595648">
    <property type="component" value="Unassembled WGS sequence"/>
</dbReference>
<gene>
    <name evidence="5" type="ORF">ACFOJ9_25165</name>
</gene>
<keyword evidence="6" id="KW-1185">Reference proteome</keyword>
<dbReference type="Gene3D" id="3.40.30.10">
    <property type="entry name" value="Glutaredoxin"/>
    <property type="match status" value="1"/>
</dbReference>
<evidence type="ECO:0000259" key="4">
    <source>
        <dbReference type="PROSITE" id="PS51352"/>
    </source>
</evidence>
<protein>
    <submittedName>
        <fullName evidence="5">SCO family protein</fullName>
    </submittedName>
</protein>
<dbReference type="PANTHER" id="PTHR12151">
    <property type="entry name" value="ELECTRON TRANSPORT PROTIN SCO1/SENC FAMILY MEMBER"/>
    <property type="match status" value="1"/>
</dbReference>
<comment type="similarity">
    <text evidence="1">Belongs to the SCO1/2 family.</text>
</comment>
<evidence type="ECO:0000313" key="5">
    <source>
        <dbReference type="EMBL" id="MFC3325033.1"/>
    </source>
</evidence>
<dbReference type="InterPro" id="IPR003782">
    <property type="entry name" value="SCO1/SenC"/>
</dbReference>
<organism evidence="5 6">
    <name type="scientific">Mesorhizobium cantuariense</name>
    <dbReference type="NCBI Taxonomy" id="1300275"/>
    <lineage>
        <taxon>Bacteria</taxon>
        <taxon>Pseudomonadati</taxon>
        <taxon>Pseudomonadota</taxon>
        <taxon>Alphaproteobacteria</taxon>
        <taxon>Hyphomicrobiales</taxon>
        <taxon>Phyllobacteriaceae</taxon>
        <taxon>Mesorhizobium</taxon>
    </lineage>
</organism>
<evidence type="ECO:0000313" key="6">
    <source>
        <dbReference type="Proteomes" id="UP001595648"/>
    </source>
</evidence>
<dbReference type="InterPro" id="IPR013766">
    <property type="entry name" value="Thioredoxin_domain"/>
</dbReference>
<dbReference type="SUPFAM" id="SSF52833">
    <property type="entry name" value="Thioredoxin-like"/>
    <property type="match status" value="1"/>
</dbReference>
<comment type="caution">
    <text evidence="5">The sequence shown here is derived from an EMBL/GenBank/DDBJ whole genome shotgun (WGS) entry which is preliminary data.</text>
</comment>
<accession>A0ABV7MU51</accession>
<dbReference type="Pfam" id="PF02630">
    <property type="entry name" value="SCO1-SenC"/>
    <property type="match status" value="1"/>
</dbReference>
<dbReference type="PROSITE" id="PS51352">
    <property type="entry name" value="THIOREDOXIN_2"/>
    <property type="match status" value="1"/>
</dbReference>
<dbReference type="RefSeq" id="WP_378982352.1">
    <property type="nucleotide sequence ID" value="NZ_JBHRVD010000001.1"/>
</dbReference>
<keyword evidence="3" id="KW-0732">Signal</keyword>
<dbReference type="PANTHER" id="PTHR12151:SF25">
    <property type="entry name" value="LINALOOL DEHYDRATASE_ISOMERASE DOMAIN-CONTAINING PROTEIN"/>
    <property type="match status" value="1"/>
</dbReference>
<proteinExistence type="inferred from homology"/>
<evidence type="ECO:0000256" key="3">
    <source>
        <dbReference type="SAM" id="SignalP"/>
    </source>
</evidence>
<feature type="signal peptide" evidence="3">
    <location>
        <begin position="1"/>
        <end position="23"/>
    </location>
</feature>